<organism evidence="2 3">
    <name type="scientific">Ignelater luminosus</name>
    <name type="common">Cucubano</name>
    <name type="synonym">Pyrophorus luminosus</name>
    <dbReference type="NCBI Taxonomy" id="2038154"/>
    <lineage>
        <taxon>Eukaryota</taxon>
        <taxon>Metazoa</taxon>
        <taxon>Ecdysozoa</taxon>
        <taxon>Arthropoda</taxon>
        <taxon>Hexapoda</taxon>
        <taxon>Insecta</taxon>
        <taxon>Pterygota</taxon>
        <taxon>Neoptera</taxon>
        <taxon>Endopterygota</taxon>
        <taxon>Coleoptera</taxon>
        <taxon>Polyphaga</taxon>
        <taxon>Elateriformia</taxon>
        <taxon>Elateroidea</taxon>
        <taxon>Elateridae</taxon>
        <taxon>Agrypninae</taxon>
        <taxon>Pyrophorini</taxon>
        <taxon>Ignelater</taxon>
    </lineage>
</organism>
<proteinExistence type="predicted"/>
<name>A0A8K0CLS7_IGNLU</name>
<dbReference type="InterPro" id="IPR058698">
    <property type="entry name" value="CUB_metazoa"/>
</dbReference>
<accession>A0A8K0CLS7</accession>
<gene>
    <name evidence="2" type="ORF">ILUMI_16503</name>
</gene>
<dbReference type="Pfam" id="PF26080">
    <property type="entry name" value="CUB_animal"/>
    <property type="match status" value="1"/>
</dbReference>
<feature type="domain" description="CUB" evidence="1">
    <location>
        <begin position="1"/>
        <end position="118"/>
    </location>
</feature>
<dbReference type="OrthoDB" id="6479909at2759"/>
<dbReference type="PANTHER" id="PTHR33236">
    <property type="entry name" value="INTRAFLAGELLAR TRANSPORT PROTEIN 122 FAMILY PROTEIN-RELATED"/>
    <property type="match status" value="1"/>
</dbReference>
<dbReference type="AlphaFoldDB" id="A0A8K0CLS7"/>
<evidence type="ECO:0000313" key="2">
    <source>
        <dbReference type="EMBL" id="KAF2889670.1"/>
    </source>
</evidence>
<dbReference type="PANTHER" id="PTHR33236:SF11">
    <property type="entry name" value="CUB DOMAIN-CONTAINING PROTEIN"/>
    <property type="match status" value="1"/>
</dbReference>
<feature type="non-terminal residue" evidence="2">
    <location>
        <position position="1"/>
    </location>
</feature>
<evidence type="ECO:0000313" key="3">
    <source>
        <dbReference type="Proteomes" id="UP000801492"/>
    </source>
</evidence>
<dbReference type="Proteomes" id="UP000801492">
    <property type="component" value="Unassembled WGS sequence"/>
</dbReference>
<comment type="caution">
    <text evidence="2">The sequence shown here is derived from an EMBL/GenBank/DDBJ whole genome shotgun (WGS) entry which is preliminary data.</text>
</comment>
<evidence type="ECO:0000259" key="1">
    <source>
        <dbReference type="Pfam" id="PF26080"/>
    </source>
</evidence>
<protein>
    <recommendedName>
        <fullName evidence="1">CUB domain-containing protein</fullName>
    </recommendedName>
</protein>
<reference evidence="2" key="1">
    <citation type="submission" date="2019-08" db="EMBL/GenBank/DDBJ databases">
        <title>The genome of the North American firefly Photinus pyralis.</title>
        <authorList>
            <consortium name="Photinus pyralis genome working group"/>
            <person name="Fallon T.R."/>
            <person name="Sander Lower S.E."/>
            <person name="Weng J.-K."/>
        </authorList>
    </citation>
    <scope>NUCLEOTIDE SEQUENCE</scope>
    <source>
        <strain evidence="2">TRF0915ILg1</strain>
        <tissue evidence="2">Whole body</tissue>
    </source>
</reference>
<sequence>NNLNYAVCIRKAAGYCSITYTNIQNGTTYPFQIRNVDDAGQPTVPPGQAGAEIFSCPDDYIVINGIRLCGDRLNDGSVIQDFTRNAPVTDSSAGPIIVPVRTDGRVTGRGFRLFYTQNRCPNT</sequence>
<dbReference type="EMBL" id="VTPC01063977">
    <property type="protein sequence ID" value="KAF2889670.1"/>
    <property type="molecule type" value="Genomic_DNA"/>
</dbReference>
<keyword evidence="3" id="KW-1185">Reference proteome</keyword>